<feature type="domain" description="EGF-like" evidence="10">
    <location>
        <begin position="568"/>
        <end position="602"/>
    </location>
</feature>
<reference evidence="11" key="1">
    <citation type="journal article" date="2014" name="Nat. Genet.">
        <title>Genome and transcriptome of the porcine whipworm Trichuris suis.</title>
        <authorList>
            <person name="Jex A.R."/>
            <person name="Nejsum P."/>
            <person name="Schwarz E.M."/>
            <person name="Hu L."/>
            <person name="Young N.D."/>
            <person name="Hall R.S."/>
            <person name="Korhonen P.K."/>
            <person name="Liao S."/>
            <person name="Thamsborg S."/>
            <person name="Xia J."/>
            <person name="Xu P."/>
            <person name="Wang S."/>
            <person name="Scheerlinck J.P."/>
            <person name="Hofmann A."/>
            <person name="Sternberg P.W."/>
            <person name="Wang J."/>
            <person name="Gasser R.B."/>
        </authorList>
    </citation>
    <scope>NUCLEOTIDE SEQUENCE [LARGE SCALE GENOMIC DNA]</scope>
    <source>
        <strain evidence="11">DCEP-RM93F</strain>
    </source>
</reference>
<evidence type="ECO:0000256" key="5">
    <source>
        <dbReference type="ARBA" id="ARBA00023180"/>
    </source>
</evidence>
<feature type="domain" description="EGF-like" evidence="10">
    <location>
        <begin position="336"/>
        <end position="372"/>
    </location>
</feature>
<feature type="region of interest" description="Disordered" evidence="7">
    <location>
        <begin position="681"/>
        <end position="704"/>
    </location>
</feature>
<keyword evidence="8" id="KW-0812">Transmembrane</keyword>
<organism evidence="11">
    <name type="scientific">Trichuris suis</name>
    <name type="common">pig whipworm</name>
    <dbReference type="NCBI Taxonomy" id="68888"/>
    <lineage>
        <taxon>Eukaryota</taxon>
        <taxon>Metazoa</taxon>
        <taxon>Ecdysozoa</taxon>
        <taxon>Nematoda</taxon>
        <taxon>Enoplea</taxon>
        <taxon>Dorylaimia</taxon>
        <taxon>Trichinellida</taxon>
        <taxon>Trichuridae</taxon>
        <taxon>Trichuris</taxon>
    </lineage>
</organism>
<evidence type="ECO:0000256" key="9">
    <source>
        <dbReference type="SAM" id="SignalP"/>
    </source>
</evidence>
<dbReference type="Proteomes" id="UP000030758">
    <property type="component" value="Unassembled WGS sequence"/>
</dbReference>
<evidence type="ECO:0000256" key="3">
    <source>
        <dbReference type="ARBA" id="ARBA00022737"/>
    </source>
</evidence>
<feature type="compositionally biased region" description="Polar residues" evidence="7">
    <location>
        <begin position="721"/>
        <end position="731"/>
    </location>
</feature>
<dbReference type="PROSITE" id="PS50026">
    <property type="entry name" value="EGF_3"/>
    <property type="match status" value="8"/>
</dbReference>
<evidence type="ECO:0000256" key="8">
    <source>
        <dbReference type="SAM" id="Phobius"/>
    </source>
</evidence>
<dbReference type="PROSITE" id="PS00022">
    <property type="entry name" value="EGF_1"/>
    <property type="match status" value="5"/>
</dbReference>
<feature type="domain" description="EGF-like" evidence="10">
    <location>
        <begin position="491"/>
        <end position="527"/>
    </location>
</feature>
<evidence type="ECO:0000256" key="2">
    <source>
        <dbReference type="ARBA" id="ARBA00022729"/>
    </source>
</evidence>
<comment type="caution">
    <text evidence="6">Lacks conserved residue(s) required for the propagation of feature annotation.</text>
</comment>
<feature type="domain" description="EGF-like" evidence="10">
    <location>
        <begin position="530"/>
        <end position="566"/>
    </location>
</feature>
<dbReference type="AlphaFoldDB" id="A0A085NP34"/>
<keyword evidence="4 6" id="KW-1015">Disulfide bond</keyword>
<evidence type="ECO:0000256" key="6">
    <source>
        <dbReference type="PROSITE-ProRule" id="PRU00076"/>
    </source>
</evidence>
<dbReference type="PROSITE" id="PS01186">
    <property type="entry name" value="EGF_2"/>
    <property type="match status" value="4"/>
</dbReference>
<keyword evidence="2 9" id="KW-0732">Signal</keyword>
<feature type="transmembrane region" description="Helical" evidence="8">
    <location>
        <begin position="619"/>
        <end position="638"/>
    </location>
</feature>
<dbReference type="SMART" id="SM00179">
    <property type="entry name" value="EGF_CA"/>
    <property type="match status" value="6"/>
</dbReference>
<feature type="disulfide bond" evidence="6">
    <location>
        <begin position="479"/>
        <end position="488"/>
    </location>
</feature>
<feature type="domain" description="EGF-like" evidence="10">
    <location>
        <begin position="415"/>
        <end position="451"/>
    </location>
</feature>
<feature type="disulfide bond" evidence="6">
    <location>
        <begin position="517"/>
        <end position="526"/>
    </location>
</feature>
<dbReference type="PROSITE" id="PS00010">
    <property type="entry name" value="ASX_HYDROXYL"/>
    <property type="match status" value="2"/>
</dbReference>
<dbReference type="InterPro" id="IPR013032">
    <property type="entry name" value="EGF-like_CS"/>
</dbReference>
<keyword evidence="3" id="KW-0677">Repeat</keyword>
<dbReference type="Pfam" id="PF00008">
    <property type="entry name" value="EGF"/>
    <property type="match status" value="3"/>
</dbReference>
<feature type="chain" id="PRO_5001796152" description="EGF-like domain-containing protein" evidence="9">
    <location>
        <begin position="20"/>
        <end position="747"/>
    </location>
</feature>
<dbReference type="InterPro" id="IPR001881">
    <property type="entry name" value="EGF-like_Ca-bd_dom"/>
</dbReference>
<evidence type="ECO:0000259" key="10">
    <source>
        <dbReference type="PROSITE" id="PS50026"/>
    </source>
</evidence>
<gene>
    <name evidence="11" type="ORF">M514_04926</name>
</gene>
<dbReference type="InterPro" id="IPR018097">
    <property type="entry name" value="EGF_Ca-bd_CS"/>
</dbReference>
<dbReference type="FunFam" id="2.10.25.10:FF:000143">
    <property type="entry name" value="Protein crumbs 1"/>
    <property type="match status" value="1"/>
</dbReference>
<dbReference type="InterPro" id="IPR051022">
    <property type="entry name" value="Notch_Cell-Fate_Det"/>
</dbReference>
<dbReference type="SMART" id="SM00181">
    <property type="entry name" value="EGF"/>
    <property type="match status" value="9"/>
</dbReference>
<feature type="domain" description="EGF-like" evidence="10">
    <location>
        <begin position="453"/>
        <end position="489"/>
    </location>
</feature>
<dbReference type="GO" id="GO:0016020">
    <property type="term" value="C:membrane"/>
    <property type="evidence" value="ECO:0007669"/>
    <property type="project" value="UniProtKB-SubCell"/>
</dbReference>
<accession>A0A085NP34</accession>
<dbReference type="PROSITE" id="PS01187">
    <property type="entry name" value="EGF_CA"/>
    <property type="match status" value="1"/>
</dbReference>
<feature type="disulfide bond" evidence="6">
    <location>
        <begin position="556"/>
        <end position="565"/>
    </location>
</feature>
<feature type="disulfide bond" evidence="6">
    <location>
        <begin position="384"/>
        <end position="401"/>
    </location>
</feature>
<name>A0A085NP34_9BILA</name>
<dbReference type="PANTHER" id="PTHR24049">
    <property type="entry name" value="CRUMBS FAMILY MEMBER"/>
    <property type="match status" value="1"/>
</dbReference>
<evidence type="ECO:0000256" key="4">
    <source>
        <dbReference type="ARBA" id="ARBA00023157"/>
    </source>
</evidence>
<protein>
    <recommendedName>
        <fullName evidence="10">EGF-like domain-containing protein</fullName>
    </recommendedName>
</protein>
<dbReference type="InterPro" id="IPR000152">
    <property type="entry name" value="EGF-type_Asp/Asn_hydroxyl_site"/>
</dbReference>
<feature type="signal peptide" evidence="9">
    <location>
        <begin position="1"/>
        <end position="19"/>
    </location>
</feature>
<evidence type="ECO:0000313" key="11">
    <source>
        <dbReference type="EMBL" id="KFD71230.1"/>
    </source>
</evidence>
<dbReference type="CDD" id="cd00053">
    <property type="entry name" value="EGF"/>
    <property type="match status" value="1"/>
</dbReference>
<dbReference type="Pfam" id="PF12661">
    <property type="entry name" value="hEGF"/>
    <property type="match status" value="3"/>
</dbReference>
<feature type="domain" description="EGF-like" evidence="10">
    <location>
        <begin position="297"/>
        <end position="334"/>
    </location>
</feature>
<sequence>MKFNVFLLTFLLMPFVGWCYDRLCPWEILGEYSGSFGFTMPSKRGCATLIRTSKFRLRGDTDLSNLARRCRADFSNGRLLYWNKLWPIGLVTSSRRLPGRLPNKTEVLLGIWIEHIHLSRKESSNSQAEMDVNYITGEKYHCAYDIRHVDSMVTIVPKPYSLSCDIFWQANGYVDFNVLKDSDSSTKYCVYYNFAIDDRNKMFGATHIKACSINASEHTFAWCAHDTGKYSEVKTWRPPYSYRCSDSRVAPFCQHITKKCALIDPEAVCTNNSICVRFNNTYMCSCQYGLADRRCYRTTPCLSNPCGEGATCVERIDKYECHCADGTTKSRRCTEEHPLCRQNVCLEEGECLPSGESYVCTCSAGVSHPRCYKGSALRCPRKLCHNSGKCLITYRPLRRSCVCNPRKTGDWCEEDLDVCKSKPCYGDSRCVSDRDDFKCVCSPGFTGRLCNQNIDDCRSNPCVNNGTCYDGINSYSCRCLPGYTGQSCEKDIDECESNPCRFGGTCSNLLDKFVCACVPPYKKPLCTREEIDECLTENCENGGTCQDEVNGISCKCPEEWTGGRCEEEINECQEDQCDNNGTCLKHTGECQCSAGYTGIFCEIAPKKQGTFAAMNFQTMLYIGMGTTVAFIVLMAALCSAGQKRRRGRGTKQLRIRRIGRSHRRSIPYKIRKFKTYVEQSSRGSKSKWRRRTEGTTENRSRRGEIVQHFRTELKLIFTESKSSVAPASSYTVPKRRATQNESVVSQR</sequence>
<feature type="compositionally biased region" description="Basic and acidic residues" evidence="7">
    <location>
        <begin position="691"/>
        <end position="704"/>
    </location>
</feature>
<evidence type="ECO:0000256" key="7">
    <source>
        <dbReference type="SAM" id="MobiDB-lite"/>
    </source>
</evidence>
<feature type="disulfide bond" evidence="6">
    <location>
        <begin position="403"/>
        <end position="412"/>
    </location>
</feature>
<dbReference type="InterPro" id="IPR009030">
    <property type="entry name" value="Growth_fac_rcpt_cys_sf"/>
</dbReference>
<keyword evidence="5" id="KW-0325">Glycoprotein</keyword>
<keyword evidence="8" id="KW-1133">Transmembrane helix</keyword>
<dbReference type="GO" id="GO:0005509">
    <property type="term" value="F:calcium ion binding"/>
    <property type="evidence" value="ECO:0007669"/>
    <property type="project" value="InterPro"/>
</dbReference>
<dbReference type="FunFam" id="2.10.25.10:FF:000031">
    <property type="entry name" value="neurogenic locus notch homolog protein 3"/>
    <property type="match status" value="1"/>
</dbReference>
<dbReference type="InterPro" id="IPR000742">
    <property type="entry name" value="EGF"/>
</dbReference>
<dbReference type="PRINTS" id="PR00010">
    <property type="entry name" value="EGFBLOOD"/>
</dbReference>
<keyword evidence="8" id="KW-0472">Membrane</keyword>
<proteinExistence type="predicted"/>
<dbReference type="EMBL" id="KL367483">
    <property type="protein sequence ID" value="KFD71230.1"/>
    <property type="molecule type" value="Genomic_DNA"/>
</dbReference>
<feature type="disulfide bond" evidence="6">
    <location>
        <begin position="441"/>
        <end position="450"/>
    </location>
</feature>
<evidence type="ECO:0000256" key="1">
    <source>
        <dbReference type="ARBA" id="ARBA00022536"/>
    </source>
</evidence>
<dbReference type="SUPFAM" id="SSF57184">
    <property type="entry name" value="Growth factor receptor domain"/>
    <property type="match status" value="1"/>
</dbReference>
<dbReference type="Gene3D" id="2.10.25.10">
    <property type="entry name" value="Laminin"/>
    <property type="match status" value="6"/>
</dbReference>
<feature type="region of interest" description="Disordered" evidence="7">
    <location>
        <begin position="721"/>
        <end position="747"/>
    </location>
</feature>
<keyword evidence="1 6" id="KW-0245">EGF-like domain</keyword>
<feature type="domain" description="EGF-like" evidence="10">
    <location>
        <begin position="375"/>
        <end position="413"/>
    </location>
</feature>
<feature type="disulfide bond" evidence="6">
    <location>
        <begin position="362"/>
        <end position="371"/>
    </location>
</feature>
<dbReference type="FunFam" id="2.10.25.10:FF:000004">
    <property type="entry name" value="Neurogenic locus notch 1"/>
    <property type="match status" value="1"/>
</dbReference>
<dbReference type="CDD" id="cd00054">
    <property type="entry name" value="EGF_CA"/>
    <property type="match status" value="5"/>
</dbReference>
<feature type="disulfide bond" evidence="6">
    <location>
        <begin position="592"/>
        <end position="601"/>
    </location>
</feature>
<dbReference type="SUPFAM" id="SSF57196">
    <property type="entry name" value="EGF/Laminin"/>
    <property type="match status" value="4"/>
</dbReference>